<evidence type="ECO:0000313" key="4">
    <source>
        <dbReference type="Proteomes" id="UP000032869"/>
    </source>
</evidence>
<comment type="caution">
    <text evidence="2">The sequence shown here is derived from an EMBL/GenBank/DDBJ whole genome shotgun (WGS) entry which is preliminary data.</text>
</comment>
<evidence type="ECO:0000256" key="1">
    <source>
        <dbReference type="SAM" id="MobiDB-lite"/>
    </source>
</evidence>
<accession>A0A093RIJ4</accession>
<dbReference type="EMBL" id="JQHL01000007">
    <property type="protein sequence ID" value="KFX19309.1"/>
    <property type="molecule type" value="Genomic_DNA"/>
</dbReference>
<organism evidence="2 5">
    <name type="scientific">Pectobacterium betavasculorum</name>
    <dbReference type="NCBI Taxonomy" id="55207"/>
    <lineage>
        <taxon>Bacteria</taxon>
        <taxon>Pseudomonadati</taxon>
        <taxon>Pseudomonadota</taxon>
        <taxon>Gammaproteobacteria</taxon>
        <taxon>Enterobacterales</taxon>
        <taxon>Pectobacteriaceae</taxon>
        <taxon>Pectobacterium</taxon>
    </lineage>
</organism>
<gene>
    <name evidence="3" type="ORF">JV35_14760</name>
    <name evidence="2" type="ORF">KP22_18045</name>
</gene>
<sequence length="65" mass="7017">MVMTKETPRASAGSSGAQHCTKFKTGKLPSPLFFCATTSTSRTDTMKKSNITGAYLLSRTKNDRA</sequence>
<proteinExistence type="predicted"/>
<reference evidence="4 5" key="1">
    <citation type="submission" date="2014-08" db="EMBL/GenBank/DDBJ databases">
        <title>Genome sequences of NCPPB Pectobacterium isolates.</title>
        <authorList>
            <person name="Glover R.H."/>
            <person name="Sapp M."/>
            <person name="Elphinstone J."/>
        </authorList>
    </citation>
    <scope>NUCLEOTIDE SEQUENCE [LARGE SCALE GENOMIC DNA]</scope>
    <source>
        <strain evidence="3 4">NCPPB 2793</strain>
        <strain evidence="2 5">NCPPB 2795</strain>
    </source>
</reference>
<dbReference type="Proteomes" id="UP000032874">
    <property type="component" value="Unassembled WGS sequence"/>
</dbReference>
<dbReference type="EMBL" id="JQHM01000013">
    <property type="protein sequence ID" value="KFX02610.1"/>
    <property type="molecule type" value="Genomic_DNA"/>
</dbReference>
<protein>
    <submittedName>
        <fullName evidence="2">Uncharacterized protein</fullName>
    </submittedName>
</protein>
<name>A0A093RIJ4_9GAMM</name>
<dbReference type="AlphaFoldDB" id="A0A093RIJ4"/>
<keyword evidence="4" id="KW-1185">Reference proteome</keyword>
<feature type="region of interest" description="Disordered" evidence="1">
    <location>
        <begin position="1"/>
        <end position="20"/>
    </location>
</feature>
<evidence type="ECO:0000313" key="2">
    <source>
        <dbReference type="EMBL" id="KFX02610.1"/>
    </source>
</evidence>
<evidence type="ECO:0000313" key="3">
    <source>
        <dbReference type="EMBL" id="KFX19309.1"/>
    </source>
</evidence>
<dbReference type="Proteomes" id="UP000032869">
    <property type="component" value="Unassembled WGS sequence"/>
</dbReference>
<evidence type="ECO:0000313" key="5">
    <source>
        <dbReference type="Proteomes" id="UP000032874"/>
    </source>
</evidence>